<feature type="transmembrane region" description="Helical" evidence="10">
    <location>
        <begin position="118"/>
        <end position="138"/>
    </location>
</feature>
<evidence type="ECO:0000256" key="9">
    <source>
        <dbReference type="ARBA" id="ARBA00023224"/>
    </source>
</evidence>
<keyword evidence="11" id="KW-1185">Reference proteome</keyword>
<keyword evidence="4 10" id="KW-0812">Transmembrane</keyword>
<reference evidence="12" key="1">
    <citation type="submission" date="2025-08" db="UniProtKB">
        <authorList>
            <consortium name="RefSeq"/>
        </authorList>
    </citation>
    <scope>IDENTIFICATION</scope>
</reference>
<dbReference type="GO" id="GO:0007165">
    <property type="term" value="P:signal transduction"/>
    <property type="evidence" value="ECO:0007669"/>
    <property type="project" value="UniProtKB-KW"/>
</dbReference>
<protein>
    <recommendedName>
        <fullName evidence="10">Odorant receptor</fullName>
    </recommendedName>
</protein>
<dbReference type="Proteomes" id="UP000694920">
    <property type="component" value="Unplaced"/>
</dbReference>
<evidence type="ECO:0000256" key="6">
    <source>
        <dbReference type="ARBA" id="ARBA00022989"/>
    </source>
</evidence>
<comment type="subcellular location">
    <subcellularLocation>
        <location evidence="1 10">Cell membrane</location>
        <topology evidence="1 10">Multi-pass membrane protein</topology>
    </subcellularLocation>
</comment>
<comment type="caution">
    <text evidence="10">Lacks conserved residue(s) required for the propagation of feature annotation.</text>
</comment>
<comment type="similarity">
    <text evidence="10">Belongs to the insect chemoreceptor superfamily. Heteromeric odorant receptor channel (TC 1.A.69) family.</text>
</comment>
<name>A0AAJ7REU6_CEPCN</name>
<evidence type="ECO:0000313" key="11">
    <source>
        <dbReference type="Proteomes" id="UP000694920"/>
    </source>
</evidence>
<dbReference type="GeneID" id="107266960"/>
<evidence type="ECO:0000313" key="12">
    <source>
        <dbReference type="RefSeq" id="XP_024939642.1"/>
    </source>
</evidence>
<dbReference type="GO" id="GO:0005886">
    <property type="term" value="C:plasma membrane"/>
    <property type="evidence" value="ECO:0007669"/>
    <property type="project" value="UniProtKB-SubCell"/>
</dbReference>
<evidence type="ECO:0000256" key="3">
    <source>
        <dbReference type="ARBA" id="ARBA00022606"/>
    </source>
</evidence>
<feature type="transmembrane region" description="Helical" evidence="10">
    <location>
        <begin position="250"/>
        <end position="274"/>
    </location>
</feature>
<keyword evidence="7 10" id="KW-0472">Membrane</keyword>
<keyword evidence="6 10" id="KW-1133">Transmembrane helix</keyword>
<keyword evidence="2" id="KW-1003">Cell membrane</keyword>
<proteinExistence type="inferred from homology"/>
<keyword evidence="3 10" id="KW-0716">Sensory transduction</keyword>
<evidence type="ECO:0000256" key="4">
    <source>
        <dbReference type="ARBA" id="ARBA00022692"/>
    </source>
</evidence>
<feature type="transmembrane region" description="Helical" evidence="10">
    <location>
        <begin position="28"/>
        <end position="46"/>
    </location>
</feature>
<dbReference type="PANTHER" id="PTHR21137">
    <property type="entry name" value="ODORANT RECEPTOR"/>
    <property type="match status" value="1"/>
</dbReference>
<feature type="transmembrane region" description="Helical" evidence="10">
    <location>
        <begin position="58"/>
        <end position="79"/>
    </location>
</feature>
<organism evidence="11 12">
    <name type="scientific">Cephus cinctus</name>
    <name type="common">Wheat stem sawfly</name>
    <dbReference type="NCBI Taxonomy" id="211228"/>
    <lineage>
        <taxon>Eukaryota</taxon>
        <taxon>Metazoa</taxon>
        <taxon>Ecdysozoa</taxon>
        <taxon>Arthropoda</taxon>
        <taxon>Hexapoda</taxon>
        <taxon>Insecta</taxon>
        <taxon>Pterygota</taxon>
        <taxon>Neoptera</taxon>
        <taxon>Endopterygota</taxon>
        <taxon>Hymenoptera</taxon>
        <taxon>Cephoidea</taxon>
        <taxon>Cephidae</taxon>
        <taxon>Cephus</taxon>
    </lineage>
</organism>
<evidence type="ECO:0000256" key="7">
    <source>
        <dbReference type="ARBA" id="ARBA00023136"/>
    </source>
</evidence>
<dbReference type="GO" id="GO:0004984">
    <property type="term" value="F:olfactory receptor activity"/>
    <property type="evidence" value="ECO:0007669"/>
    <property type="project" value="InterPro"/>
</dbReference>
<evidence type="ECO:0000256" key="2">
    <source>
        <dbReference type="ARBA" id="ARBA00022475"/>
    </source>
</evidence>
<dbReference type="PANTHER" id="PTHR21137:SF35">
    <property type="entry name" value="ODORANT RECEPTOR 19A-RELATED"/>
    <property type="match status" value="1"/>
</dbReference>
<dbReference type="Pfam" id="PF02949">
    <property type="entry name" value="7tm_6"/>
    <property type="match status" value="1"/>
</dbReference>
<sequence length="386" mass="44060">MKDTAIVGKPVEIGLRLIDSWPGASNRIGRLTVWSLMMAALIFQYWDAVSVFNDLDNLMDNFSVTITETLFFVKLIIVYKNRRYVNEVLKHMSEDWNSVKSVEEWTVMTEHAKLSRIFYIWALGLYVGTVVLFLPVVINHYNAADINDRKFVLPSEYPFQSKVSPVYEVLCCVQFLQAVLTAAGNALTESLLVTLVLHAGSRLVLLRKDISRFSDISRTVDDRRKILLAGNVLVANHRRVIEFSDKIEDLFSYISLVQVLSSTLIICTIGFMFITSISSTKNILTLMKFGLFILGELWETLAYCLAGEYLSNQSQSISQAVYECPWYKMQPRDSKMLMMIMIRAQKPLRITAGKFIFLSLDNFTDRYEGNLGIQADSQRARGLMEL</sequence>
<dbReference type="GO" id="GO:0005549">
    <property type="term" value="F:odorant binding"/>
    <property type="evidence" value="ECO:0007669"/>
    <property type="project" value="InterPro"/>
</dbReference>
<evidence type="ECO:0000256" key="10">
    <source>
        <dbReference type="RuleBase" id="RU351113"/>
    </source>
</evidence>
<evidence type="ECO:0000256" key="1">
    <source>
        <dbReference type="ARBA" id="ARBA00004651"/>
    </source>
</evidence>
<keyword evidence="9 10" id="KW-0807">Transducer</keyword>
<evidence type="ECO:0000256" key="8">
    <source>
        <dbReference type="ARBA" id="ARBA00023170"/>
    </source>
</evidence>
<dbReference type="AlphaFoldDB" id="A0AAJ7REU6"/>
<keyword evidence="8 10" id="KW-0675">Receptor</keyword>
<evidence type="ECO:0000256" key="5">
    <source>
        <dbReference type="ARBA" id="ARBA00022725"/>
    </source>
</evidence>
<accession>A0AAJ7REU6</accession>
<dbReference type="InterPro" id="IPR004117">
    <property type="entry name" value="7tm6_olfct_rcpt"/>
</dbReference>
<dbReference type="RefSeq" id="XP_024939642.1">
    <property type="nucleotide sequence ID" value="XM_025083874.1"/>
</dbReference>
<keyword evidence="5 10" id="KW-0552">Olfaction</keyword>
<gene>
    <name evidence="12" type="primary">LOC107266960</name>
</gene>